<sequence length="604" mass="63525">MNAVIQYILYLGILILLAIPLGGYIKKVMAGEKTFLSRILTPCENAVYKVMHIDSGEQMNWKKYAVSVLIFSGIGLVFLFLLQLLQGVLPGNPQGLPGVKWDLSLNTAISFITNTNWQAYSGESTLSYLTQALGLTVQNFVSAATGIAVLFALIRGFVKVKTDGLGSFWVDITRIVIHILIPLNLVIALALAGGGVIQNLKGGQTVPLLEPVAVNAEGEIIENAVIDVETNTVTVFGKAVEDADIVTEQFVPMGPAASQVAIKQSGTNGGGYMGVNSAHPLENPNAFTNLIEMISLLLIPAALCFTFGRCVKNKRQGVALFMAMFLCLVVALGCVAVREQIATPQLIQDGAVDVSAVDQAGGNMEGKETRFGIAASSTWAVYTTAASNGSVNSMHDSFTPLGGMVPMLLMQLGEVIFGGTGCGLYGMLAFAILTVFIAGLMVGRTPEFLGKKIEPYEMKWATLVCLATPIAILVGSGIAAVFPGIEASLNNAGAHGFSEILYAFSSAGGNNGSAFAGFNGNTVFLNLSLGLVMLFVRFLPIVGTLAIAGSLARKKLVAVSAGTLSTQNPMFVFLLIFIVLLVGALSFFPSLALGPIAEFLSSIG</sequence>
<comment type="subcellular location">
    <subcellularLocation>
        <location evidence="9">Cell membrane</location>
        <topology evidence="9">Multi-pass membrane protein</topology>
    </subcellularLocation>
</comment>
<evidence type="ECO:0000256" key="6">
    <source>
        <dbReference type="ARBA" id="ARBA00022989"/>
    </source>
</evidence>
<comment type="subunit">
    <text evidence="9">The system is composed of three essential subunits: KdpA, KdpB and KdpC.</text>
</comment>
<feature type="transmembrane region" description="Helical" evidence="9">
    <location>
        <begin position="286"/>
        <end position="306"/>
    </location>
</feature>
<evidence type="ECO:0000256" key="4">
    <source>
        <dbReference type="ARBA" id="ARBA00022692"/>
    </source>
</evidence>
<comment type="caution">
    <text evidence="10">The sequence shown here is derived from an EMBL/GenBank/DDBJ whole genome shotgun (WGS) entry which is preliminary data.</text>
</comment>
<keyword evidence="11" id="KW-1185">Reference proteome</keyword>
<feature type="transmembrane region" description="Helical" evidence="9">
    <location>
        <begin position="318"/>
        <end position="338"/>
    </location>
</feature>
<feature type="transmembrane region" description="Helical" evidence="9">
    <location>
        <begin position="6"/>
        <end position="25"/>
    </location>
</feature>
<evidence type="ECO:0000256" key="7">
    <source>
        <dbReference type="ARBA" id="ARBA00023065"/>
    </source>
</evidence>
<comment type="similarity">
    <text evidence="9">Belongs to the KdpA family.</text>
</comment>
<dbReference type="PANTHER" id="PTHR30607:SF2">
    <property type="entry name" value="POTASSIUM-TRANSPORTING ATPASE POTASSIUM-BINDING SUBUNIT"/>
    <property type="match status" value="1"/>
</dbReference>
<dbReference type="NCBIfam" id="TIGR00680">
    <property type="entry name" value="kdpA"/>
    <property type="match status" value="1"/>
</dbReference>
<evidence type="ECO:0000256" key="5">
    <source>
        <dbReference type="ARBA" id="ARBA00022958"/>
    </source>
</evidence>
<dbReference type="RefSeq" id="WP_262397032.1">
    <property type="nucleotide sequence ID" value="NZ_JACRTC010000002.1"/>
</dbReference>
<evidence type="ECO:0000256" key="1">
    <source>
        <dbReference type="ARBA" id="ARBA00022448"/>
    </source>
</evidence>
<evidence type="ECO:0000256" key="8">
    <source>
        <dbReference type="ARBA" id="ARBA00023136"/>
    </source>
</evidence>
<feature type="transmembrane region" description="Helical" evidence="9">
    <location>
        <begin position="460"/>
        <end position="482"/>
    </location>
</feature>
<dbReference type="GO" id="GO:0008556">
    <property type="term" value="F:P-type potassium transmembrane transporter activity"/>
    <property type="evidence" value="ECO:0007669"/>
    <property type="project" value="InterPro"/>
</dbReference>
<feature type="transmembrane region" description="Helical" evidence="9">
    <location>
        <begin position="570"/>
        <end position="592"/>
    </location>
</feature>
<dbReference type="GO" id="GO:0005886">
    <property type="term" value="C:plasma membrane"/>
    <property type="evidence" value="ECO:0007669"/>
    <property type="project" value="UniProtKB-SubCell"/>
</dbReference>
<keyword evidence="5 9" id="KW-0630">Potassium</keyword>
<name>A0A926I6D1_9FIRM</name>
<feature type="transmembrane region" description="Helical" evidence="9">
    <location>
        <begin position="64"/>
        <end position="85"/>
    </location>
</feature>
<dbReference type="PIRSF" id="PIRSF001294">
    <property type="entry name" value="K_ATPaseA"/>
    <property type="match status" value="1"/>
</dbReference>
<dbReference type="GO" id="GO:0030955">
    <property type="term" value="F:potassium ion binding"/>
    <property type="evidence" value="ECO:0007669"/>
    <property type="project" value="UniProtKB-UniRule"/>
</dbReference>
<organism evidence="10 11">
    <name type="scientific">Zongyangia hominis</name>
    <dbReference type="NCBI Taxonomy" id="2763677"/>
    <lineage>
        <taxon>Bacteria</taxon>
        <taxon>Bacillati</taxon>
        <taxon>Bacillota</taxon>
        <taxon>Clostridia</taxon>
        <taxon>Eubacteriales</taxon>
        <taxon>Oscillospiraceae</taxon>
        <taxon>Zongyangia</taxon>
    </lineage>
</organism>
<keyword evidence="6 9" id="KW-1133">Transmembrane helix</keyword>
<evidence type="ECO:0000313" key="10">
    <source>
        <dbReference type="EMBL" id="MBC8569924.1"/>
    </source>
</evidence>
<evidence type="ECO:0000256" key="3">
    <source>
        <dbReference type="ARBA" id="ARBA00022538"/>
    </source>
</evidence>
<evidence type="ECO:0000313" key="11">
    <source>
        <dbReference type="Proteomes" id="UP000660861"/>
    </source>
</evidence>
<gene>
    <name evidence="9 10" type="primary">kdpA</name>
    <name evidence="10" type="ORF">H8709_03675</name>
</gene>
<dbReference type="PANTHER" id="PTHR30607">
    <property type="entry name" value="POTASSIUM-TRANSPORTING ATPASE A CHAIN"/>
    <property type="match status" value="1"/>
</dbReference>
<keyword evidence="8 9" id="KW-0472">Membrane</keyword>
<dbReference type="InterPro" id="IPR004623">
    <property type="entry name" value="KdpA"/>
</dbReference>
<protein>
    <recommendedName>
        <fullName evidence="9">Potassium-transporting ATPase potassium-binding subunit</fullName>
    </recommendedName>
    <alternativeName>
        <fullName evidence="9">ATP phosphohydrolase [potassium-transporting] A chain</fullName>
    </alternativeName>
    <alternativeName>
        <fullName evidence="9">Potassium-binding and translocating subunit A</fullName>
    </alternativeName>
    <alternativeName>
        <fullName evidence="9">Potassium-translocating ATPase A chain</fullName>
    </alternativeName>
</protein>
<feature type="transmembrane region" description="Helical" evidence="9">
    <location>
        <begin position="175"/>
        <end position="197"/>
    </location>
</feature>
<proteinExistence type="inferred from homology"/>
<dbReference type="EMBL" id="JACRTC010000002">
    <property type="protein sequence ID" value="MBC8569924.1"/>
    <property type="molecule type" value="Genomic_DNA"/>
</dbReference>
<dbReference type="Proteomes" id="UP000660861">
    <property type="component" value="Unassembled WGS sequence"/>
</dbReference>
<dbReference type="AlphaFoldDB" id="A0A926I6D1"/>
<feature type="transmembrane region" description="Helical" evidence="9">
    <location>
        <begin position="523"/>
        <end position="549"/>
    </location>
</feature>
<keyword evidence="1 9" id="KW-0813">Transport</keyword>
<dbReference type="HAMAP" id="MF_00275">
    <property type="entry name" value="KdpA"/>
    <property type="match status" value="1"/>
</dbReference>
<evidence type="ECO:0000256" key="9">
    <source>
        <dbReference type="HAMAP-Rule" id="MF_00275"/>
    </source>
</evidence>
<keyword evidence="3 9" id="KW-0633">Potassium transport</keyword>
<accession>A0A926I6D1</accession>
<keyword evidence="2 9" id="KW-1003">Cell membrane</keyword>
<keyword evidence="7 9" id="KW-0406">Ion transport</keyword>
<feature type="transmembrane region" description="Helical" evidence="9">
    <location>
        <begin position="415"/>
        <end position="440"/>
    </location>
</feature>
<keyword evidence="4 9" id="KW-0812">Transmembrane</keyword>
<feature type="transmembrane region" description="Helical" evidence="9">
    <location>
        <begin position="132"/>
        <end position="154"/>
    </location>
</feature>
<reference evidence="10" key="1">
    <citation type="submission" date="2020-08" db="EMBL/GenBank/DDBJ databases">
        <title>Genome public.</title>
        <authorList>
            <person name="Liu C."/>
            <person name="Sun Q."/>
        </authorList>
    </citation>
    <scope>NUCLEOTIDE SEQUENCE</scope>
    <source>
        <strain evidence="10">NSJ-54</strain>
    </source>
</reference>
<evidence type="ECO:0000256" key="2">
    <source>
        <dbReference type="ARBA" id="ARBA00022475"/>
    </source>
</evidence>
<comment type="function">
    <text evidence="9">Part of the high-affinity ATP-driven potassium transport (or Kdp) system, which catalyzes the hydrolysis of ATP coupled with the electrogenic transport of potassium into the cytoplasm. This subunit binds the extracellular potassium ions and delivers the ions to the membrane domain of KdpB through an intramembrane tunnel.</text>
</comment>
<dbReference type="Pfam" id="PF03814">
    <property type="entry name" value="KdpA"/>
    <property type="match status" value="1"/>
</dbReference>